<gene>
    <name evidence="5" type="ORF">RDB_LOCUS85994</name>
</gene>
<evidence type="ECO:0008006" key="7">
    <source>
        <dbReference type="Google" id="ProtNLM"/>
    </source>
</evidence>
<dbReference type="EMBL" id="CAJMWQ010001675">
    <property type="protein sequence ID" value="CAE6458797.1"/>
    <property type="molecule type" value="Genomic_DNA"/>
</dbReference>
<reference evidence="5" key="1">
    <citation type="submission" date="2021-01" db="EMBL/GenBank/DDBJ databases">
        <authorList>
            <person name="Kaushik A."/>
        </authorList>
    </citation>
    <scope>NUCLEOTIDE SEQUENCE</scope>
    <source>
        <strain evidence="5">AG1-1B</strain>
    </source>
</reference>
<evidence type="ECO:0000256" key="4">
    <source>
        <dbReference type="SAM" id="MobiDB-lite"/>
    </source>
</evidence>
<keyword evidence="2" id="KW-0489">Methyltransferase</keyword>
<dbReference type="CDD" id="cd02440">
    <property type="entry name" value="AdoMet_MTases"/>
    <property type="match status" value="1"/>
</dbReference>
<dbReference type="GO" id="GO:0032259">
    <property type="term" value="P:methylation"/>
    <property type="evidence" value="ECO:0007669"/>
    <property type="project" value="UniProtKB-KW"/>
</dbReference>
<sequence>MAPSSAVKIPKTNSSVHDIQADAPPFGSRFLTEDQDVWSKNAWDHVPPPSDQTERIEKALGRQRNSPVPKTEFSKYNDNPASYWDRFYKWNEGNFFRDRKWLHQEFPELTQLTDSEAGQATVVEIGCGAGNTIFPVSMNVPPLLIGCPPRSIAKGQSIGLHPLISSNPIDIAESPRFEPAYKINPLIFFKAHPLYTANHIGTVAAHVWDLAGSTLPPGVDSGTVDIVVMVFVLSALHPEEWTQAVANVYRMLKPGGLVVLRDYGRHDLTQLRFKEGRLLEDNFYVRGDGTRVYFFDLDELALLFTGALAPKKENSKGLVVTSQIEDSDPASKAEISNVMILAPSDNLSSASAPIPIDAISGEELSSGDGRPIMAENADTFSGVPQPDAVVRLEAEAPTSFEEADASDGVAPGPSDPHGDEPSSGAQSPGEVLLSLDNHTKHAQATAAQLSTVLEIPHPLFSITQLGVDRRLLVNRKRQLQMYRVWMQGKFRKS</sequence>
<protein>
    <recommendedName>
        <fullName evidence="7">Methyltransferase-like protein</fullName>
    </recommendedName>
</protein>
<evidence type="ECO:0000256" key="2">
    <source>
        <dbReference type="ARBA" id="ARBA00022603"/>
    </source>
</evidence>
<dbReference type="Pfam" id="PF13489">
    <property type="entry name" value="Methyltransf_23"/>
    <property type="match status" value="1"/>
</dbReference>
<feature type="region of interest" description="Disordered" evidence="4">
    <location>
        <begin position="397"/>
        <end position="430"/>
    </location>
</feature>
<dbReference type="SUPFAM" id="SSF53335">
    <property type="entry name" value="S-adenosyl-L-methionine-dependent methyltransferases"/>
    <property type="match status" value="1"/>
</dbReference>
<name>A0A8H3GNL9_9AGAM</name>
<keyword evidence="3" id="KW-0808">Transferase</keyword>
<accession>A0A8H3GNL9</accession>
<evidence type="ECO:0000256" key="3">
    <source>
        <dbReference type="ARBA" id="ARBA00022679"/>
    </source>
</evidence>
<comment type="similarity">
    <text evidence="1">Belongs to the methyltransferase superfamily. METL family.</text>
</comment>
<feature type="region of interest" description="Disordered" evidence="4">
    <location>
        <begin position="1"/>
        <end position="26"/>
    </location>
</feature>
<dbReference type="Proteomes" id="UP000663826">
    <property type="component" value="Unassembled WGS sequence"/>
</dbReference>
<dbReference type="InterPro" id="IPR026113">
    <property type="entry name" value="METTL2/6/8-like"/>
</dbReference>
<dbReference type="GO" id="GO:0052735">
    <property type="term" value="F:tRNA (cytidine-3-)-methyltransferase activity"/>
    <property type="evidence" value="ECO:0007669"/>
    <property type="project" value="TreeGrafter"/>
</dbReference>
<comment type="caution">
    <text evidence="5">The sequence shown here is derived from an EMBL/GenBank/DDBJ whole genome shotgun (WGS) entry which is preliminary data.</text>
</comment>
<organism evidence="5 6">
    <name type="scientific">Rhizoctonia solani</name>
    <dbReference type="NCBI Taxonomy" id="456999"/>
    <lineage>
        <taxon>Eukaryota</taxon>
        <taxon>Fungi</taxon>
        <taxon>Dikarya</taxon>
        <taxon>Basidiomycota</taxon>
        <taxon>Agaricomycotina</taxon>
        <taxon>Agaricomycetes</taxon>
        <taxon>Cantharellales</taxon>
        <taxon>Ceratobasidiaceae</taxon>
        <taxon>Rhizoctonia</taxon>
    </lineage>
</organism>
<evidence type="ECO:0000313" key="6">
    <source>
        <dbReference type="Proteomes" id="UP000663826"/>
    </source>
</evidence>
<dbReference type="AlphaFoldDB" id="A0A8H3GNL9"/>
<dbReference type="InterPro" id="IPR029063">
    <property type="entry name" value="SAM-dependent_MTases_sf"/>
</dbReference>
<dbReference type="Gene3D" id="3.40.50.150">
    <property type="entry name" value="Vaccinia Virus protein VP39"/>
    <property type="match status" value="1"/>
</dbReference>
<evidence type="ECO:0000256" key="1">
    <source>
        <dbReference type="ARBA" id="ARBA00009725"/>
    </source>
</evidence>
<evidence type="ECO:0000313" key="5">
    <source>
        <dbReference type="EMBL" id="CAE6458797.1"/>
    </source>
</evidence>
<proteinExistence type="inferred from homology"/>
<dbReference type="PANTHER" id="PTHR22809">
    <property type="entry name" value="METHYLTRANSFERASE-RELATED"/>
    <property type="match status" value="1"/>
</dbReference>
<dbReference type="PANTHER" id="PTHR22809:SF11">
    <property type="entry name" value="TRNA N(3)-METHYLCYTIDINE METHYLTRANSFERASE METTL2"/>
    <property type="match status" value="1"/>
</dbReference>